<dbReference type="AlphaFoldDB" id="A0A8J4DLL7"/>
<organism evidence="1 2">
    <name type="scientific">Spirilliplanes yamanashiensis</name>
    <dbReference type="NCBI Taxonomy" id="42233"/>
    <lineage>
        <taxon>Bacteria</taxon>
        <taxon>Bacillati</taxon>
        <taxon>Actinomycetota</taxon>
        <taxon>Actinomycetes</taxon>
        <taxon>Micromonosporales</taxon>
        <taxon>Micromonosporaceae</taxon>
        <taxon>Spirilliplanes</taxon>
    </lineage>
</organism>
<reference evidence="1" key="1">
    <citation type="submission" date="2021-01" db="EMBL/GenBank/DDBJ databases">
        <title>Whole genome shotgun sequence of Spirilliplanes yamanashiensis NBRC 15828.</title>
        <authorList>
            <person name="Komaki H."/>
            <person name="Tamura T."/>
        </authorList>
    </citation>
    <scope>NUCLEOTIDE SEQUENCE</scope>
    <source>
        <strain evidence="1">NBRC 15828</strain>
    </source>
</reference>
<evidence type="ECO:0000313" key="2">
    <source>
        <dbReference type="Proteomes" id="UP000652013"/>
    </source>
</evidence>
<protein>
    <submittedName>
        <fullName evidence="1">Uncharacterized protein</fullName>
    </submittedName>
</protein>
<proteinExistence type="predicted"/>
<name>A0A8J4DLL7_9ACTN</name>
<keyword evidence="2" id="KW-1185">Reference proteome</keyword>
<dbReference type="Proteomes" id="UP000652013">
    <property type="component" value="Unassembled WGS sequence"/>
</dbReference>
<dbReference type="EMBL" id="BOOY01000042">
    <property type="protein sequence ID" value="GIJ06507.1"/>
    <property type="molecule type" value="Genomic_DNA"/>
</dbReference>
<gene>
    <name evidence="1" type="ORF">Sya03_58590</name>
</gene>
<sequence>MTDPDPSPAPPMLASLHLFRLAQLGERLQQTVAELTELTHRPATAADLTDTELDAVHTAAAYARTAGSEIVAIAFAAYDRVHHAAQDA</sequence>
<evidence type="ECO:0000313" key="1">
    <source>
        <dbReference type="EMBL" id="GIJ06507.1"/>
    </source>
</evidence>
<dbReference type="RefSeq" id="WP_203941677.1">
    <property type="nucleotide sequence ID" value="NZ_BAAAGJ010000015.1"/>
</dbReference>
<comment type="caution">
    <text evidence="1">The sequence shown here is derived from an EMBL/GenBank/DDBJ whole genome shotgun (WGS) entry which is preliminary data.</text>
</comment>
<accession>A0A8J4DLL7</accession>